<reference evidence="6 7" key="2">
    <citation type="submission" date="2018-06" db="EMBL/GenBank/DDBJ databases">
        <title>Metagenomic assembly of (sub)arctic Cyanobacteria and their associated microbiome from non-axenic cultures.</title>
        <authorList>
            <person name="Baurain D."/>
        </authorList>
    </citation>
    <scope>NUCLEOTIDE SEQUENCE [LARGE SCALE GENOMIC DNA]</scope>
    <source>
        <strain evidence="6">ULC066bin1</strain>
    </source>
</reference>
<dbReference type="GO" id="GO:0016985">
    <property type="term" value="F:mannan endo-1,4-beta-mannosidase activity"/>
    <property type="evidence" value="ECO:0007669"/>
    <property type="project" value="InterPro"/>
</dbReference>
<keyword evidence="3" id="KW-0326">Glycosidase</keyword>
<dbReference type="InterPro" id="IPR022790">
    <property type="entry name" value="GH26_dom"/>
</dbReference>
<dbReference type="SUPFAM" id="SSF51445">
    <property type="entry name" value="(Trans)glycosidases"/>
    <property type="match status" value="1"/>
</dbReference>
<evidence type="ECO:0000256" key="4">
    <source>
        <dbReference type="PROSITE-ProRule" id="PRU01100"/>
    </source>
</evidence>
<dbReference type="PANTHER" id="PTHR40079">
    <property type="entry name" value="MANNAN ENDO-1,4-BETA-MANNOSIDASE E-RELATED"/>
    <property type="match status" value="1"/>
</dbReference>
<dbReference type="InterPro" id="IPR000805">
    <property type="entry name" value="Glyco_hydro_26"/>
</dbReference>
<dbReference type="Gene3D" id="3.20.20.80">
    <property type="entry name" value="Glycosidases"/>
    <property type="match status" value="1"/>
</dbReference>
<sequence length="401" mass="45798">MKNKNPFFMYRFRLQNFIKKQTLFWVGMLTLGILSYLMIVSTSSLWAVPTIQNSQSSENLDRVQPKPAAIGKPPVLLGLYTNGYAGAQNIIDRELHQVDEWATKKHAIVGMFMDIQGDNPSYNIGHRLEILRDNGYTAFINLKSTRLASEIARGDLDNDLRKVASAVADWTKKGEGRMMFIAPLQEMNIAGESYSLDPENFKLSYKRIQQIFSEFDMPTKSVRWVFSPNGFSRVRNQDFENYYPQDAQVDILGFSGYNWGYCSSPLNQRNLWDRPESAYGVYIKRMQKLAPNKPIFITQIASSSYNKPHNSSGAAKQKWLYDSYQYLAAAPSVQAIIYFNIEKECDWALDTENQNLTESYPSIVANQVFGYVAPRDMLEVVNSLTDVSESRPNKPIQKVVN</sequence>
<organism evidence="6 7">
    <name type="scientific">Pseudanabaena frigida</name>
    <dbReference type="NCBI Taxonomy" id="945775"/>
    <lineage>
        <taxon>Bacteria</taxon>
        <taxon>Bacillati</taxon>
        <taxon>Cyanobacteriota</taxon>
        <taxon>Cyanophyceae</taxon>
        <taxon>Pseudanabaenales</taxon>
        <taxon>Pseudanabaenaceae</taxon>
        <taxon>Pseudanabaena</taxon>
    </lineage>
</organism>
<comment type="caution">
    <text evidence="4">Lacks conserved residue(s) required for the propagation of feature annotation.</text>
</comment>
<name>A0A2W4VYT5_9CYAN</name>
<evidence type="ECO:0000256" key="3">
    <source>
        <dbReference type="ARBA" id="ARBA00023295"/>
    </source>
</evidence>
<evidence type="ECO:0000313" key="7">
    <source>
        <dbReference type="Proteomes" id="UP000249467"/>
    </source>
</evidence>
<dbReference type="Proteomes" id="UP000249467">
    <property type="component" value="Unassembled WGS sequence"/>
</dbReference>
<gene>
    <name evidence="6" type="ORF">DCF19_17465</name>
</gene>
<dbReference type="EMBL" id="QBML01000026">
    <property type="protein sequence ID" value="PZO38033.1"/>
    <property type="molecule type" value="Genomic_DNA"/>
</dbReference>
<proteinExistence type="inferred from homology"/>
<evidence type="ECO:0000313" key="6">
    <source>
        <dbReference type="EMBL" id="PZO38033.1"/>
    </source>
</evidence>
<protein>
    <recommendedName>
        <fullName evidence="5">GH26 domain-containing protein</fullName>
    </recommendedName>
</protein>
<reference evidence="6 7" key="1">
    <citation type="submission" date="2018-04" db="EMBL/GenBank/DDBJ databases">
        <authorList>
            <person name="Go L.Y."/>
            <person name="Mitchell J.A."/>
        </authorList>
    </citation>
    <scope>NUCLEOTIDE SEQUENCE [LARGE SCALE GENOMIC DNA]</scope>
    <source>
        <strain evidence="6">ULC066bin1</strain>
    </source>
</reference>
<comment type="similarity">
    <text evidence="1 4">Belongs to the glycosyl hydrolase 26 family.</text>
</comment>
<dbReference type="PANTHER" id="PTHR40079:SF4">
    <property type="entry name" value="GH26 DOMAIN-CONTAINING PROTEIN-RELATED"/>
    <property type="match status" value="1"/>
</dbReference>
<dbReference type="GO" id="GO:0006080">
    <property type="term" value="P:substituted mannan metabolic process"/>
    <property type="evidence" value="ECO:0007669"/>
    <property type="project" value="InterPro"/>
</dbReference>
<keyword evidence="2" id="KW-0378">Hydrolase</keyword>
<evidence type="ECO:0000256" key="1">
    <source>
        <dbReference type="ARBA" id="ARBA00007754"/>
    </source>
</evidence>
<comment type="caution">
    <text evidence="6">The sequence shown here is derived from an EMBL/GenBank/DDBJ whole genome shotgun (WGS) entry which is preliminary data.</text>
</comment>
<evidence type="ECO:0000256" key="2">
    <source>
        <dbReference type="ARBA" id="ARBA00022801"/>
    </source>
</evidence>
<dbReference type="PROSITE" id="PS51764">
    <property type="entry name" value="GH26"/>
    <property type="match status" value="1"/>
</dbReference>
<feature type="domain" description="GH26" evidence="5">
    <location>
        <begin position="28"/>
        <end position="366"/>
    </location>
</feature>
<accession>A0A2W4VYT5</accession>
<dbReference type="InterPro" id="IPR017853">
    <property type="entry name" value="GH"/>
</dbReference>
<dbReference type="AlphaFoldDB" id="A0A2W4VYT5"/>
<evidence type="ECO:0000259" key="5">
    <source>
        <dbReference type="PROSITE" id="PS51764"/>
    </source>
</evidence>